<dbReference type="STRING" id="869211.Spith_1815"/>
<dbReference type="EMBL" id="CP002903">
    <property type="protein sequence ID" value="AEJ62074.1"/>
    <property type="molecule type" value="Genomic_DNA"/>
</dbReference>
<dbReference type="InterPro" id="IPR041492">
    <property type="entry name" value="HAD_2"/>
</dbReference>
<protein>
    <recommendedName>
        <fullName evidence="4">phosphoglycolate phosphatase</fullName>
        <ecNumber evidence="4">3.1.3.18</ecNumber>
    </recommendedName>
</protein>
<evidence type="ECO:0000256" key="3">
    <source>
        <dbReference type="ARBA" id="ARBA00006171"/>
    </source>
</evidence>
<keyword evidence="6" id="KW-1185">Reference proteome</keyword>
<dbReference type="SMR" id="G0GCK8"/>
<dbReference type="PANTHER" id="PTHR43434">
    <property type="entry name" value="PHOSPHOGLYCOLATE PHOSPHATASE"/>
    <property type="match status" value="1"/>
</dbReference>
<proteinExistence type="inferred from homology"/>
<comment type="similarity">
    <text evidence="3">Belongs to the HAD-like hydrolase superfamily. CbbY/CbbZ/Gph/YieH family.</text>
</comment>
<gene>
    <name evidence="5" type="ordered locus">Spith_1815</name>
</gene>
<dbReference type="Gene3D" id="3.40.50.1000">
    <property type="entry name" value="HAD superfamily/HAD-like"/>
    <property type="match status" value="1"/>
</dbReference>
<dbReference type="Gene3D" id="1.10.150.240">
    <property type="entry name" value="Putative phosphatase, domain 2"/>
    <property type="match status" value="1"/>
</dbReference>
<dbReference type="PRINTS" id="PR00413">
    <property type="entry name" value="HADHALOGNASE"/>
</dbReference>
<evidence type="ECO:0000313" key="6">
    <source>
        <dbReference type="Proteomes" id="UP000007254"/>
    </source>
</evidence>
<dbReference type="PANTHER" id="PTHR43434:SF1">
    <property type="entry name" value="PHOSPHOGLYCOLATE PHOSPHATASE"/>
    <property type="match status" value="1"/>
</dbReference>
<evidence type="ECO:0000313" key="5">
    <source>
        <dbReference type="EMBL" id="AEJ62074.1"/>
    </source>
</evidence>
<dbReference type="NCBIfam" id="TIGR01549">
    <property type="entry name" value="HAD-SF-IA-v1"/>
    <property type="match status" value="1"/>
</dbReference>
<dbReference type="SFLD" id="SFLDG01129">
    <property type="entry name" value="C1.5:_HAD__Beta-PGM__Phosphata"/>
    <property type="match status" value="1"/>
</dbReference>
<evidence type="ECO:0000256" key="4">
    <source>
        <dbReference type="ARBA" id="ARBA00013078"/>
    </source>
</evidence>
<comment type="pathway">
    <text evidence="2">Organic acid metabolism; glycolate biosynthesis; glycolate from 2-phosphoglycolate: step 1/1.</text>
</comment>
<dbReference type="GO" id="GO:0006281">
    <property type="term" value="P:DNA repair"/>
    <property type="evidence" value="ECO:0007669"/>
    <property type="project" value="TreeGrafter"/>
</dbReference>
<dbReference type="EC" id="3.1.3.18" evidence="4"/>
<dbReference type="GO" id="GO:0005829">
    <property type="term" value="C:cytosol"/>
    <property type="evidence" value="ECO:0007669"/>
    <property type="project" value="TreeGrafter"/>
</dbReference>
<name>G0GCK8_WINT7</name>
<dbReference type="InterPro" id="IPR006439">
    <property type="entry name" value="HAD-SF_hydro_IA"/>
</dbReference>
<reference evidence="5 6" key="1">
    <citation type="submission" date="2011-06" db="EMBL/GenBank/DDBJ databases">
        <title>The complete genome of Spirochaeta thermophila DSM 6578.</title>
        <authorList>
            <consortium name="US DOE Joint Genome Institute (JGI-PGF)"/>
            <person name="Lucas S."/>
            <person name="Lapidus A."/>
            <person name="Bruce D."/>
            <person name="Goodwin L."/>
            <person name="Pitluck S."/>
            <person name="Peters L."/>
            <person name="Kyrpides N."/>
            <person name="Mavromatis K."/>
            <person name="Ivanova N."/>
            <person name="Mikailova N."/>
            <person name="Pagani I."/>
            <person name="Chertkov O."/>
            <person name="Detter J.C."/>
            <person name="Tapia R."/>
            <person name="Han C."/>
            <person name="Land M."/>
            <person name="Hauser L."/>
            <person name="Markowitz V."/>
            <person name="Cheng J.-F."/>
            <person name="Hugenholtz P."/>
            <person name="Woyke T."/>
            <person name="Wu D."/>
            <person name="Spring S."/>
            <person name="Merkhoffer B."/>
            <person name="Schneider S."/>
            <person name="Klenk H.-P."/>
            <person name="Eisen J.A."/>
        </authorList>
    </citation>
    <scope>NUCLEOTIDE SEQUENCE [LARGE SCALE GENOMIC DNA]</scope>
    <source>
        <strain evidence="6">ATCC 700085 / DSM 6578 / Z-1203</strain>
    </source>
</reference>
<dbReference type="SUPFAM" id="SSF56784">
    <property type="entry name" value="HAD-like"/>
    <property type="match status" value="1"/>
</dbReference>
<dbReference type="SFLD" id="SFLDS00003">
    <property type="entry name" value="Haloacid_Dehalogenase"/>
    <property type="match status" value="1"/>
</dbReference>
<dbReference type="OrthoDB" id="9807630at2"/>
<evidence type="ECO:0000256" key="2">
    <source>
        <dbReference type="ARBA" id="ARBA00004818"/>
    </source>
</evidence>
<dbReference type="GO" id="GO:0008967">
    <property type="term" value="F:phosphoglycolate phosphatase activity"/>
    <property type="evidence" value="ECO:0007669"/>
    <property type="project" value="UniProtKB-EC"/>
</dbReference>
<dbReference type="AlphaFoldDB" id="G0GCK8"/>
<dbReference type="Proteomes" id="UP000007254">
    <property type="component" value="Chromosome"/>
</dbReference>
<evidence type="ECO:0000256" key="1">
    <source>
        <dbReference type="ARBA" id="ARBA00000830"/>
    </source>
</evidence>
<dbReference type="SFLD" id="SFLDG01135">
    <property type="entry name" value="C1.5.6:_HAD__Beta-PGM__Phospha"/>
    <property type="match status" value="1"/>
</dbReference>
<dbReference type="KEGG" id="stq:Spith_1815"/>
<dbReference type="NCBIfam" id="TIGR01509">
    <property type="entry name" value="HAD-SF-IA-v3"/>
    <property type="match status" value="1"/>
</dbReference>
<comment type="catalytic activity">
    <reaction evidence="1">
        <text>2-phosphoglycolate + H2O = glycolate + phosphate</text>
        <dbReference type="Rhea" id="RHEA:14369"/>
        <dbReference type="ChEBI" id="CHEBI:15377"/>
        <dbReference type="ChEBI" id="CHEBI:29805"/>
        <dbReference type="ChEBI" id="CHEBI:43474"/>
        <dbReference type="ChEBI" id="CHEBI:58033"/>
        <dbReference type="EC" id="3.1.3.18"/>
    </reaction>
</comment>
<dbReference type="InterPro" id="IPR023198">
    <property type="entry name" value="PGP-like_dom2"/>
</dbReference>
<sequence>MRIRGVIFDLDGTLLDTLPDLAEAVNTVLARHGFPTHPLEDYRLMVGFGAIIMIERAVPPEARSPERVEALFREFEEEYERRAHLRTRPYPGIPDLLGRLREAGIRLAVLSNKPHHAVEGALAPFFDLSLFDVILGHREGLPPKPDPRGVYEILAAWSDLGPEDVVLVGDSEVDLETARAAGIQAVAVTWGFRTEEELRDAGAGILCHRVEDLYALLSREMSPLR</sequence>
<dbReference type="RefSeq" id="WP_014625400.1">
    <property type="nucleotide sequence ID" value="NC_017583.1"/>
</dbReference>
<dbReference type="Pfam" id="PF13419">
    <property type="entry name" value="HAD_2"/>
    <property type="match status" value="1"/>
</dbReference>
<dbReference type="InterPro" id="IPR050155">
    <property type="entry name" value="HAD-like_hydrolase_sf"/>
</dbReference>
<dbReference type="HOGENOM" id="CLU_045011_19_1_12"/>
<organism evidence="5 6">
    <name type="scientific">Winmispira thermophila (strain ATCC 700085 / DSM 6578 / Z-1203)</name>
    <name type="common">Spirochaeta thermophila</name>
    <dbReference type="NCBI Taxonomy" id="869211"/>
    <lineage>
        <taxon>Bacteria</taxon>
        <taxon>Pseudomonadati</taxon>
        <taxon>Spirochaetota</taxon>
        <taxon>Spirochaetia</taxon>
        <taxon>Winmispirales</taxon>
        <taxon>Winmispiraceae</taxon>
        <taxon>Winmispira</taxon>
    </lineage>
</organism>
<dbReference type="InterPro" id="IPR023214">
    <property type="entry name" value="HAD_sf"/>
</dbReference>
<keyword evidence="5" id="KW-0378">Hydrolase</keyword>
<accession>G0GCK8</accession>
<dbReference type="InterPro" id="IPR036412">
    <property type="entry name" value="HAD-like_sf"/>
</dbReference>